<keyword evidence="1" id="KW-0732">Signal</keyword>
<reference evidence="2" key="1">
    <citation type="submission" date="2022-11" db="EMBL/GenBank/DDBJ databases">
        <authorList>
            <person name="Petersen C."/>
        </authorList>
    </citation>
    <scope>NUCLEOTIDE SEQUENCE</scope>
    <source>
        <strain evidence="2">IBT 30761</strain>
    </source>
</reference>
<protein>
    <submittedName>
        <fullName evidence="2">Uncharacterized protein</fullName>
    </submittedName>
</protein>
<dbReference type="OrthoDB" id="4405280at2759"/>
<dbReference type="Proteomes" id="UP001149074">
    <property type="component" value="Unassembled WGS sequence"/>
</dbReference>
<proteinExistence type="predicted"/>
<dbReference type="EMBL" id="JAPQKI010000010">
    <property type="protein sequence ID" value="KAJ5085828.1"/>
    <property type="molecule type" value="Genomic_DNA"/>
</dbReference>
<dbReference type="GeneID" id="81362069"/>
<comment type="caution">
    <text evidence="2">The sequence shown here is derived from an EMBL/GenBank/DDBJ whole genome shotgun (WGS) entry which is preliminary data.</text>
</comment>
<feature type="signal peptide" evidence="1">
    <location>
        <begin position="1"/>
        <end position="17"/>
    </location>
</feature>
<accession>A0A9W9JY36</accession>
<evidence type="ECO:0000313" key="3">
    <source>
        <dbReference type="Proteomes" id="UP001149074"/>
    </source>
</evidence>
<gene>
    <name evidence="2" type="ORF">N7532_010599</name>
</gene>
<feature type="chain" id="PRO_5040925866" evidence="1">
    <location>
        <begin position="18"/>
        <end position="207"/>
    </location>
</feature>
<evidence type="ECO:0000256" key="1">
    <source>
        <dbReference type="SAM" id="SignalP"/>
    </source>
</evidence>
<organism evidence="2 3">
    <name type="scientific">Penicillium argentinense</name>
    <dbReference type="NCBI Taxonomy" id="1131581"/>
    <lineage>
        <taxon>Eukaryota</taxon>
        <taxon>Fungi</taxon>
        <taxon>Dikarya</taxon>
        <taxon>Ascomycota</taxon>
        <taxon>Pezizomycotina</taxon>
        <taxon>Eurotiomycetes</taxon>
        <taxon>Eurotiomycetidae</taxon>
        <taxon>Eurotiales</taxon>
        <taxon>Aspergillaceae</taxon>
        <taxon>Penicillium</taxon>
    </lineage>
</organism>
<dbReference type="RefSeq" id="XP_056470506.1">
    <property type="nucleotide sequence ID" value="XM_056623090.1"/>
</dbReference>
<keyword evidence="3" id="KW-1185">Reference proteome</keyword>
<dbReference type="AlphaFoldDB" id="A0A9W9JY36"/>
<name>A0A9W9JY36_9EURO</name>
<evidence type="ECO:0000313" key="2">
    <source>
        <dbReference type="EMBL" id="KAJ5085828.1"/>
    </source>
</evidence>
<sequence>MKYSIVFSAVLAGLAMASPTKPSDCKPNEHRDNHGNCAANMVTRDVHLAELGQACHINSDCTAGLECIKDICAKVNIKRDGPLGQQCHTDNECAKGLVCEKDVCLSPKSKRENAAPQGQNCHATFDCREGLVCEKDTHCPQRQARPCKLNGDCVKCLVCNYDNTCVAPKDKRAVIGDECETEADCQSPNKLICQVVKGNKVCAAPQK</sequence>
<reference evidence="2" key="2">
    <citation type="journal article" date="2023" name="IMA Fungus">
        <title>Comparative genomic study of the Penicillium genus elucidates a diverse pangenome and 15 lateral gene transfer events.</title>
        <authorList>
            <person name="Petersen C."/>
            <person name="Sorensen T."/>
            <person name="Nielsen M.R."/>
            <person name="Sondergaard T.E."/>
            <person name="Sorensen J.L."/>
            <person name="Fitzpatrick D.A."/>
            <person name="Frisvad J.C."/>
            <person name="Nielsen K.L."/>
        </authorList>
    </citation>
    <scope>NUCLEOTIDE SEQUENCE</scope>
    <source>
        <strain evidence="2">IBT 30761</strain>
    </source>
</reference>